<gene>
    <name evidence="3" type="ORF">JRQ81_009275</name>
</gene>
<evidence type="ECO:0000313" key="3">
    <source>
        <dbReference type="EMBL" id="KAJ7307275.1"/>
    </source>
</evidence>
<reference evidence="3" key="1">
    <citation type="journal article" date="2023" name="DNA Res.">
        <title>Chromosome-level genome assembly of Phrynocephalus forsythii using third-generation DNA sequencing and Hi-C analysis.</title>
        <authorList>
            <person name="Qi Y."/>
            <person name="Zhao W."/>
            <person name="Zhao Y."/>
            <person name="Niu C."/>
            <person name="Cao S."/>
            <person name="Zhang Y."/>
        </authorList>
    </citation>
    <scope>NUCLEOTIDE SEQUENCE</scope>
    <source>
        <tissue evidence="3">Muscle</tissue>
    </source>
</reference>
<sequence>MSHCGPRNAIPSCAAIPNVGFGSSSCGFSGLGGFGCGFGGFGTGAFGSLGSGGSVSATSLGVLQGVQPKCINQLLPQEVVIQPPPIAMTIPGAIMSATPEPIRVGASAPCAAPGFGSIFGSGGFSGLGFNNRGFLGSQGSVCLNPGFDVCH</sequence>
<dbReference type="AlphaFoldDB" id="A0A9Q0XBJ3"/>
<evidence type="ECO:0000256" key="2">
    <source>
        <dbReference type="ARBA" id="ARBA00022744"/>
    </source>
</evidence>
<protein>
    <submittedName>
        <fullName evidence="3">Uncharacterized protein</fullName>
    </submittedName>
</protein>
<name>A0A9Q0XBJ3_9SAUR</name>
<comment type="caution">
    <text evidence="3">The sequence shown here is derived from an EMBL/GenBank/DDBJ whole genome shotgun (WGS) entry which is preliminary data.</text>
</comment>
<evidence type="ECO:0000256" key="1">
    <source>
        <dbReference type="ARBA" id="ARBA00008702"/>
    </source>
</evidence>
<dbReference type="PANTHER" id="PTHR31203:SF1">
    <property type="entry name" value="BETA-KERATIN-RELATED PROTEIN-RELATED"/>
    <property type="match status" value="1"/>
</dbReference>
<keyword evidence="2" id="KW-0416">Keratin</keyword>
<accession>A0A9Q0XBJ3</accession>
<dbReference type="OrthoDB" id="9049654at2759"/>
<dbReference type="Pfam" id="PF02422">
    <property type="entry name" value="Keratin"/>
    <property type="match status" value="1"/>
</dbReference>
<dbReference type="GO" id="GO:0005200">
    <property type="term" value="F:structural constituent of cytoskeleton"/>
    <property type="evidence" value="ECO:0007669"/>
    <property type="project" value="InterPro"/>
</dbReference>
<organism evidence="3 4">
    <name type="scientific">Phrynocephalus forsythii</name>
    <dbReference type="NCBI Taxonomy" id="171643"/>
    <lineage>
        <taxon>Eukaryota</taxon>
        <taxon>Metazoa</taxon>
        <taxon>Chordata</taxon>
        <taxon>Craniata</taxon>
        <taxon>Vertebrata</taxon>
        <taxon>Euteleostomi</taxon>
        <taxon>Lepidosauria</taxon>
        <taxon>Squamata</taxon>
        <taxon>Bifurcata</taxon>
        <taxon>Unidentata</taxon>
        <taxon>Episquamata</taxon>
        <taxon>Toxicofera</taxon>
        <taxon>Iguania</taxon>
        <taxon>Acrodonta</taxon>
        <taxon>Agamidae</taxon>
        <taxon>Agaminae</taxon>
        <taxon>Phrynocephalus</taxon>
    </lineage>
</organism>
<dbReference type="PANTHER" id="PTHR31203">
    <property type="entry name" value="BETA-KERATIN-RELATED PROTEIN-RELATED"/>
    <property type="match status" value="1"/>
</dbReference>
<dbReference type="Proteomes" id="UP001142489">
    <property type="component" value="Unassembled WGS sequence"/>
</dbReference>
<dbReference type="GO" id="GO:0005882">
    <property type="term" value="C:intermediate filament"/>
    <property type="evidence" value="ECO:0007669"/>
    <property type="project" value="UniProtKB-KW"/>
</dbReference>
<evidence type="ECO:0000313" key="4">
    <source>
        <dbReference type="Proteomes" id="UP001142489"/>
    </source>
</evidence>
<keyword evidence="4" id="KW-1185">Reference proteome</keyword>
<dbReference type="InterPro" id="IPR003461">
    <property type="entry name" value="Keratin"/>
</dbReference>
<proteinExistence type="inferred from homology"/>
<dbReference type="PROSITE" id="PS51257">
    <property type="entry name" value="PROKAR_LIPOPROTEIN"/>
    <property type="match status" value="1"/>
</dbReference>
<dbReference type="EMBL" id="JAPFRF010000019">
    <property type="protein sequence ID" value="KAJ7307275.1"/>
    <property type="molecule type" value="Genomic_DNA"/>
</dbReference>
<comment type="similarity">
    <text evidence="1">Belongs to the avian keratin family.</text>
</comment>